<dbReference type="EMBL" id="VSSQ01030002">
    <property type="protein sequence ID" value="MPM80365.1"/>
    <property type="molecule type" value="Genomic_DNA"/>
</dbReference>
<comment type="caution">
    <text evidence="1">The sequence shown here is derived from an EMBL/GenBank/DDBJ whole genome shotgun (WGS) entry which is preliminary data.</text>
</comment>
<protein>
    <submittedName>
        <fullName evidence="1">Uncharacterized protein</fullName>
    </submittedName>
</protein>
<proteinExistence type="predicted"/>
<organism evidence="1">
    <name type="scientific">bioreactor metagenome</name>
    <dbReference type="NCBI Taxonomy" id="1076179"/>
    <lineage>
        <taxon>unclassified sequences</taxon>
        <taxon>metagenomes</taxon>
        <taxon>ecological metagenomes</taxon>
    </lineage>
</organism>
<accession>A0A645CU06</accession>
<dbReference type="AlphaFoldDB" id="A0A645CU06"/>
<reference evidence="1" key="1">
    <citation type="submission" date="2019-08" db="EMBL/GenBank/DDBJ databases">
        <authorList>
            <person name="Kucharzyk K."/>
            <person name="Murdoch R.W."/>
            <person name="Higgins S."/>
            <person name="Loffler F."/>
        </authorList>
    </citation>
    <scope>NUCLEOTIDE SEQUENCE</scope>
</reference>
<gene>
    <name evidence="1" type="ORF">SDC9_127412</name>
</gene>
<evidence type="ECO:0000313" key="1">
    <source>
        <dbReference type="EMBL" id="MPM80365.1"/>
    </source>
</evidence>
<sequence>MVFDFTFCISTFSLFVNLYFVDNLQYTLSYFVYPNKGVELFHNLIETLSDKLFSSHVALLSLFCTTVSFDCK</sequence>
<name>A0A645CU06_9ZZZZ</name>